<dbReference type="Gene3D" id="1.25.40.10">
    <property type="entry name" value="Tetratricopeptide repeat domain"/>
    <property type="match status" value="3"/>
</dbReference>
<feature type="compositionally biased region" description="Gly residues" evidence="3">
    <location>
        <begin position="42"/>
        <end position="52"/>
    </location>
</feature>
<accession>A0AA38WH24</accession>
<dbReference type="InterPro" id="IPR019734">
    <property type="entry name" value="TPR_rpt"/>
</dbReference>
<dbReference type="SMART" id="SM00343">
    <property type="entry name" value="ZnF_C2HC"/>
    <property type="match status" value="1"/>
</dbReference>
<dbReference type="InterPro" id="IPR036875">
    <property type="entry name" value="Znf_CCHC_sf"/>
</dbReference>
<dbReference type="InterPro" id="IPR001878">
    <property type="entry name" value="Znf_CCHC"/>
</dbReference>
<dbReference type="Gene3D" id="1.10.287.110">
    <property type="entry name" value="DnaJ domain"/>
    <property type="match status" value="1"/>
</dbReference>
<evidence type="ECO:0000259" key="5">
    <source>
        <dbReference type="PROSITE" id="PS50158"/>
    </source>
</evidence>
<reference evidence="6" key="1">
    <citation type="submission" date="2023-03" db="EMBL/GenBank/DDBJ databases">
        <title>Chromosome-scale reference genome and RAD-based genetic map of yellow starthistle (Centaurea solstitialis) reveal putative structural variation and QTLs associated with invader traits.</title>
        <authorList>
            <person name="Reatini B."/>
            <person name="Cang F.A."/>
            <person name="Jiang Q."/>
            <person name="Mckibben M.T.W."/>
            <person name="Barker M.S."/>
            <person name="Rieseberg L.H."/>
            <person name="Dlugosch K.M."/>
        </authorList>
    </citation>
    <scope>NUCLEOTIDE SEQUENCE</scope>
    <source>
        <strain evidence="6">CAN-66</strain>
        <tissue evidence="6">Leaf</tissue>
    </source>
</reference>
<dbReference type="Pfam" id="PF00226">
    <property type="entry name" value="DnaJ"/>
    <property type="match status" value="1"/>
</dbReference>
<evidence type="ECO:0000313" key="7">
    <source>
        <dbReference type="Proteomes" id="UP001172457"/>
    </source>
</evidence>
<feature type="region of interest" description="Disordered" evidence="3">
    <location>
        <begin position="1"/>
        <end position="52"/>
    </location>
</feature>
<keyword evidence="1" id="KW-0479">Metal-binding</keyword>
<name>A0AA38WH24_9ASTR</name>
<feature type="coiled-coil region" evidence="2">
    <location>
        <begin position="183"/>
        <end position="256"/>
    </location>
</feature>
<feature type="compositionally biased region" description="Basic and acidic residues" evidence="3">
    <location>
        <begin position="16"/>
        <end position="40"/>
    </location>
</feature>
<evidence type="ECO:0000256" key="3">
    <source>
        <dbReference type="SAM" id="MobiDB-lite"/>
    </source>
</evidence>
<keyword evidence="1" id="KW-0862">Zinc</keyword>
<dbReference type="SUPFAM" id="SSF48452">
    <property type="entry name" value="TPR-like"/>
    <property type="match status" value="3"/>
</dbReference>
<dbReference type="GO" id="GO:0008270">
    <property type="term" value="F:zinc ion binding"/>
    <property type="evidence" value="ECO:0007669"/>
    <property type="project" value="UniProtKB-KW"/>
</dbReference>
<organism evidence="6 7">
    <name type="scientific">Centaurea solstitialis</name>
    <name type="common">yellow star-thistle</name>
    <dbReference type="NCBI Taxonomy" id="347529"/>
    <lineage>
        <taxon>Eukaryota</taxon>
        <taxon>Viridiplantae</taxon>
        <taxon>Streptophyta</taxon>
        <taxon>Embryophyta</taxon>
        <taxon>Tracheophyta</taxon>
        <taxon>Spermatophyta</taxon>
        <taxon>Magnoliopsida</taxon>
        <taxon>eudicotyledons</taxon>
        <taxon>Gunneridae</taxon>
        <taxon>Pentapetalae</taxon>
        <taxon>asterids</taxon>
        <taxon>campanulids</taxon>
        <taxon>Asterales</taxon>
        <taxon>Asteraceae</taxon>
        <taxon>Carduoideae</taxon>
        <taxon>Cardueae</taxon>
        <taxon>Centaureinae</taxon>
        <taxon>Centaurea</taxon>
    </lineage>
</organism>
<dbReference type="InterPro" id="IPR001623">
    <property type="entry name" value="DnaJ_domain"/>
</dbReference>
<evidence type="ECO:0000313" key="6">
    <source>
        <dbReference type="EMBL" id="KAJ9548136.1"/>
    </source>
</evidence>
<dbReference type="Gene3D" id="4.10.60.10">
    <property type="entry name" value="Zinc finger, CCHC-type"/>
    <property type="match status" value="1"/>
</dbReference>
<gene>
    <name evidence="6" type="ORF">OSB04_020679</name>
</gene>
<keyword evidence="7" id="KW-1185">Reference proteome</keyword>
<keyword evidence="2" id="KW-0175">Coiled coil</keyword>
<dbReference type="CDD" id="cd06257">
    <property type="entry name" value="DnaJ"/>
    <property type="match status" value="1"/>
</dbReference>
<feature type="domain" description="J" evidence="4">
    <location>
        <begin position="661"/>
        <end position="754"/>
    </location>
</feature>
<proteinExistence type="predicted"/>
<evidence type="ECO:0000256" key="2">
    <source>
        <dbReference type="SAM" id="Coils"/>
    </source>
</evidence>
<comment type="caution">
    <text evidence="6">The sequence shown here is derived from an EMBL/GenBank/DDBJ whole genome shotgun (WGS) entry which is preliminary data.</text>
</comment>
<dbReference type="Proteomes" id="UP001172457">
    <property type="component" value="Chromosome 5"/>
</dbReference>
<evidence type="ECO:0000259" key="4">
    <source>
        <dbReference type="PROSITE" id="PS50076"/>
    </source>
</evidence>
<dbReference type="PROSITE" id="PS50076">
    <property type="entry name" value="DNAJ_2"/>
    <property type="match status" value="1"/>
</dbReference>
<dbReference type="PANTHER" id="PTHR45181:SF13">
    <property type="entry name" value="DNAJ DOMAIN, ZINC FINGER, CCHC-TYPE, TETRATRICOPEPTIDE-LIKE HELICAL DOMAIN PROTEIN-RELATED"/>
    <property type="match status" value="1"/>
</dbReference>
<dbReference type="InterPro" id="IPR011990">
    <property type="entry name" value="TPR-like_helical_dom_sf"/>
</dbReference>
<protein>
    <submittedName>
        <fullName evidence="6">Uncharacterized protein</fullName>
    </submittedName>
</protein>
<dbReference type="PANTHER" id="PTHR45181">
    <property type="entry name" value="HEAT SHOCK PROTEIN DNAJ WITH TETRATRICOPEPTIDE REPEAT-CONTAINING PROTEIN"/>
    <property type="match status" value="1"/>
</dbReference>
<dbReference type="SMART" id="SM00271">
    <property type="entry name" value="DnaJ"/>
    <property type="match status" value="1"/>
</dbReference>
<dbReference type="AlphaFoldDB" id="A0AA38WH24"/>
<dbReference type="PROSITE" id="PS50158">
    <property type="entry name" value="ZF_CCHC"/>
    <property type="match status" value="1"/>
</dbReference>
<evidence type="ECO:0000256" key="1">
    <source>
        <dbReference type="PROSITE-ProRule" id="PRU00047"/>
    </source>
</evidence>
<feature type="domain" description="CCHC-type" evidence="5">
    <location>
        <begin position="61"/>
        <end position="75"/>
    </location>
</feature>
<sequence>MARVQHPGNMNNSTRLPDDHRTPSDHIDDHSRNHDFEKKAIRGGGGGGGRGGGRSEFVRCCYGCGEPGHFIRECPMTGPSGRSYGRRGSQASGNDASKTGILDITTGKFKTKPLFISTETSTNSEPVKPFLVELPPKNVDTSPLLAKIEHKENELKLRGQEIEGLNSRLNTVTTELCSTRAKNEEMILNMSKLQEDLEKCRKDLSSARNNEAEMSRRCWHMKNEFEETKDELYENITELEECKDRLYEKIIELEETNSAEMMNLKLEKEQWRKTAKAIAEVLGGGADISSKTPELESLVLYYSDRAAKRMSLGKTRKALNDCRMAALLDPSFLKACLTAGNCHLALGEFDDALHNYKKCLESGVVCLDRRLTIEASDGLQNAQKVVNYVNQSAELLQEKTLESATNALEVITEALSISCYSEKLLEMKGEALFMLQRYEEVVQMCEQTLAFAKKNRATVADSNQTSNVEGKRLLKLWRWSLMSRSYFHLARFDMALAILEKYEKLAPAETKTTGPSSLSAATVSELLRLKSAGNEAYQAGRHREAVGHYSNALLRSLESKPFAAICLCNRAAAHQALGEVVDAIADCNLAIALDGSYLKAISRRANLHEKLRDYEHAALDVQRLISLLEKQCEAKYVEDLRVARQRLSSINRSMKKGMTLDLYLILGLKGSESGSEIKKAYHKAALRHHPDKAGKFLVRSESGAEGHVWNEIFKTIHEDADKLFKLIGEAYAVLSDANKRFKYNLEDAMKDDFGW</sequence>
<keyword evidence="1" id="KW-0863">Zinc-finger</keyword>
<dbReference type="GO" id="GO:0003676">
    <property type="term" value="F:nucleic acid binding"/>
    <property type="evidence" value="ECO:0007669"/>
    <property type="project" value="InterPro"/>
</dbReference>
<dbReference type="EMBL" id="JARYMX010000005">
    <property type="protein sequence ID" value="KAJ9548136.1"/>
    <property type="molecule type" value="Genomic_DNA"/>
</dbReference>
<dbReference type="SUPFAM" id="SSF57756">
    <property type="entry name" value="Retrovirus zinc finger-like domains"/>
    <property type="match status" value="1"/>
</dbReference>
<dbReference type="SMART" id="SM00028">
    <property type="entry name" value="TPR"/>
    <property type="match status" value="7"/>
</dbReference>
<dbReference type="PRINTS" id="PR00625">
    <property type="entry name" value="JDOMAIN"/>
</dbReference>
<dbReference type="InterPro" id="IPR036869">
    <property type="entry name" value="J_dom_sf"/>
</dbReference>
<dbReference type="SUPFAM" id="SSF46565">
    <property type="entry name" value="Chaperone J-domain"/>
    <property type="match status" value="1"/>
</dbReference>